<dbReference type="EMBL" id="BTGB01000002">
    <property type="protein sequence ID" value="GMM45414.1"/>
    <property type="molecule type" value="Genomic_DNA"/>
</dbReference>
<keyword evidence="5" id="KW-0687">Ribonucleoprotein</keyword>
<comment type="caution">
    <text evidence="8">The sequence shown here is derived from an EMBL/GenBank/DDBJ whole genome shotgun (WGS) entry which is preliminary data.</text>
</comment>
<dbReference type="Gene3D" id="1.10.10.10">
    <property type="entry name" value="Winged helix-like DNA-binding domain superfamily/Winged helix DNA-binding domain"/>
    <property type="match status" value="1"/>
</dbReference>
<dbReference type="InterPro" id="IPR037447">
    <property type="entry name" value="Ribosomal_eS10"/>
</dbReference>
<evidence type="ECO:0000256" key="6">
    <source>
        <dbReference type="SAM" id="MobiDB-lite"/>
    </source>
</evidence>
<feature type="compositionally biased region" description="Basic and acidic residues" evidence="6">
    <location>
        <begin position="95"/>
        <end position="123"/>
    </location>
</feature>
<organism evidence="8 9">
    <name type="scientific">Pichia kluyveri</name>
    <name type="common">Yeast</name>
    <dbReference type="NCBI Taxonomy" id="36015"/>
    <lineage>
        <taxon>Eukaryota</taxon>
        <taxon>Fungi</taxon>
        <taxon>Dikarya</taxon>
        <taxon>Ascomycota</taxon>
        <taxon>Saccharomycotina</taxon>
        <taxon>Pichiomycetes</taxon>
        <taxon>Pichiales</taxon>
        <taxon>Pichiaceae</taxon>
        <taxon>Pichia</taxon>
    </lineage>
</organism>
<comment type="similarity">
    <text evidence="2">Belongs to the eukaryotic ribosomal protein eS10 family.</text>
</comment>
<sequence>MIIPKADRRVIFENLFKDGVLVAKKDFEIQHDTIDTKNLYVVKAMQSLTSKGFVKTQFSWQYYYYTLTDEGIEYLREFLGVPEGVVPTTLIEQKIPQRERPQRREGAPRRRYDNDEYRKRERA</sequence>
<dbReference type="GO" id="GO:0003723">
    <property type="term" value="F:RNA binding"/>
    <property type="evidence" value="ECO:0007669"/>
    <property type="project" value="TreeGrafter"/>
</dbReference>
<protein>
    <submittedName>
        <fullName evidence="8">Ribosomal 40S subunit protein S10A</fullName>
    </submittedName>
</protein>
<dbReference type="FunFam" id="1.10.10.10:FF:000025">
    <property type="entry name" value="40S ribosomal protein S10"/>
    <property type="match status" value="1"/>
</dbReference>
<evidence type="ECO:0000313" key="9">
    <source>
        <dbReference type="Proteomes" id="UP001378960"/>
    </source>
</evidence>
<evidence type="ECO:0000259" key="7">
    <source>
        <dbReference type="Pfam" id="PF03501"/>
    </source>
</evidence>
<dbReference type="Proteomes" id="UP001378960">
    <property type="component" value="Unassembled WGS sequence"/>
</dbReference>
<dbReference type="PANTHER" id="PTHR12146">
    <property type="entry name" value="40S RIBOSOMAL PROTEIN S10"/>
    <property type="match status" value="1"/>
</dbReference>
<keyword evidence="3" id="KW-0963">Cytoplasm</keyword>
<evidence type="ECO:0000256" key="2">
    <source>
        <dbReference type="ARBA" id="ARBA00007278"/>
    </source>
</evidence>
<dbReference type="GO" id="GO:0003735">
    <property type="term" value="F:structural constituent of ribosome"/>
    <property type="evidence" value="ECO:0007669"/>
    <property type="project" value="TreeGrafter"/>
</dbReference>
<evidence type="ECO:0000256" key="5">
    <source>
        <dbReference type="ARBA" id="ARBA00023274"/>
    </source>
</evidence>
<accession>A0AAV5R1P4</accession>
<feature type="region of interest" description="Disordered" evidence="6">
    <location>
        <begin position="92"/>
        <end position="123"/>
    </location>
</feature>
<proteinExistence type="inferred from homology"/>
<name>A0AAV5R1P4_PICKL</name>
<reference evidence="8 9" key="1">
    <citation type="journal article" date="2023" name="Elife">
        <title>Identification of key yeast species and microbe-microbe interactions impacting larval growth of Drosophila in the wild.</title>
        <authorList>
            <person name="Mure A."/>
            <person name="Sugiura Y."/>
            <person name="Maeda R."/>
            <person name="Honda K."/>
            <person name="Sakurai N."/>
            <person name="Takahashi Y."/>
            <person name="Watada M."/>
            <person name="Katoh T."/>
            <person name="Gotoh A."/>
            <person name="Gotoh Y."/>
            <person name="Taniguchi I."/>
            <person name="Nakamura K."/>
            <person name="Hayashi T."/>
            <person name="Katayama T."/>
            <person name="Uemura T."/>
            <person name="Hattori Y."/>
        </authorList>
    </citation>
    <scope>NUCLEOTIDE SEQUENCE [LARGE SCALE GENOMIC DNA]</scope>
    <source>
        <strain evidence="8 9">PK-24</strain>
    </source>
</reference>
<dbReference type="InterPro" id="IPR005326">
    <property type="entry name" value="Plectin_eS10_N"/>
</dbReference>
<dbReference type="GO" id="GO:0022627">
    <property type="term" value="C:cytosolic small ribosomal subunit"/>
    <property type="evidence" value="ECO:0007669"/>
    <property type="project" value="TreeGrafter"/>
</dbReference>
<comment type="subcellular location">
    <subcellularLocation>
        <location evidence="1">Cytoplasm</location>
    </subcellularLocation>
</comment>
<evidence type="ECO:0000256" key="3">
    <source>
        <dbReference type="ARBA" id="ARBA00022490"/>
    </source>
</evidence>
<dbReference type="Pfam" id="PF03501">
    <property type="entry name" value="S10_plectin"/>
    <property type="match status" value="1"/>
</dbReference>
<evidence type="ECO:0000256" key="4">
    <source>
        <dbReference type="ARBA" id="ARBA00022980"/>
    </source>
</evidence>
<keyword evidence="9" id="KW-1185">Reference proteome</keyword>
<gene>
    <name evidence="8" type="ORF">DAPK24_019890</name>
</gene>
<feature type="domain" description="Plectin/eS10 N-terminal" evidence="7">
    <location>
        <begin position="3"/>
        <end position="93"/>
    </location>
</feature>
<dbReference type="InterPro" id="IPR036388">
    <property type="entry name" value="WH-like_DNA-bd_sf"/>
</dbReference>
<evidence type="ECO:0000256" key="1">
    <source>
        <dbReference type="ARBA" id="ARBA00004496"/>
    </source>
</evidence>
<dbReference type="AlphaFoldDB" id="A0AAV5R1P4"/>
<evidence type="ECO:0000313" key="8">
    <source>
        <dbReference type="EMBL" id="GMM45414.1"/>
    </source>
</evidence>
<dbReference type="PANTHER" id="PTHR12146:SF0">
    <property type="entry name" value="RIBOSOMAL PROTEIN S10"/>
    <property type="match status" value="1"/>
</dbReference>
<keyword evidence="4" id="KW-0689">Ribosomal protein</keyword>